<evidence type="ECO:0000259" key="3">
    <source>
        <dbReference type="PROSITE" id="PS50240"/>
    </source>
</evidence>
<name>A0AA36CI58_9BILA</name>
<reference evidence="4" key="1">
    <citation type="submission" date="2023-06" db="EMBL/GenBank/DDBJ databases">
        <authorList>
            <person name="Delattre M."/>
        </authorList>
    </citation>
    <scope>NUCLEOTIDE SEQUENCE</scope>
    <source>
        <strain evidence="4">AF72</strain>
    </source>
</reference>
<dbReference type="InterPro" id="IPR001254">
    <property type="entry name" value="Trypsin_dom"/>
</dbReference>
<dbReference type="Pfam" id="PF00089">
    <property type="entry name" value="Trypsin"/>
    <property type="match status" value="2"/>
</dbReference>
<proteinExistence type="inferred from homology"/>
<dbReference type="GO" id="GO:0004252">
    <property type="term" value="F:serine-type endopeptidase activity"/>
    <property type="evidence" value="ECO:0007669"/>
    <property type="project" value="InterPro"/>
</dbReference>
<evidence type="ECO:0000313" key="5">
    <source>
        <dbReference type="Proteomes" id="UP001177023"/>
    </source>
</evidence>
<evidence type="ECO:0000256" key="2">
    <source>
        <dbReference type="ARBA" id="ARBA00024195"/>
    </source>
</evidence>
<feature type="non-terminal residue" evidence="4">
    <location>
        <position position="450"/>
    </location>
</feature>
<keyword evidence="1" id="KW-1015">Disulfide bond</keyword>
<dbReference type="EMBL" id="CATQJA010002043">
    <property type="protein sequence ID" value="CAJ0569512.1"/>
    <property type="molecule type" value="Genomic_DNA"/>
</dbReference>
<evidence type="ECO:0000313" key="4">
    <source>
        <dbReference type="EMBL" id="CAJ0569512.1"/>
    </source>
</evidence>
<keyword evidence="5" id="KW-1185">Reference proteome</keyword>
<gene>
    <name evidence="4" type="ORF">MSPICULIGERA_LOCUS7989</name>
</gene>
<dbReference type="InterPro" id="IPR001314">
    <property type="entry name" value="Peptidase_S1A"/>
</dbReference>
<evidence type="ECO:0000256" key="1">
    <source>
        <dbReference type="ARBA" id="ARBA00023157"/>
    </source>
</evidence>
<feature type="domain" description="Peptidase S1" evidence="3">
    <location>
        <begin position="1"/>
        <end position="180"/>
    </location>
</feature>
<feature type="domain" description="Peptidase S1" evidence="3">
    <location>
        <begin position="184"/>
        <end position="441"/>
    </location>
</feature>
<dbReference type="InterPro" id="IPR051487">
    <property type="entry name" value="Ser/Thr_Proteases_Immune/Dev"/>
</dbReference>
<dbReference type="PROSITE" id="PS00134">
    <property type="entry name" value="TRYPSIN_HIS"/>
    <property type="match status" value="1"/>
</dbReference>
<accession>A0AA36CI58</accession>
<dbReference type="Proteomes" id="UP001177023">
    <property type="component" value="Unassembled WGS sequence"/>
</dbReference>
<dbReference type="InterPro" id="IPR018114">
    <property type="entry name" value="TRYPSIN_HIS"/>
</dbReference>
<dbReference type="InterPro" id="IPR009003">
    <property type="entry name" value="Peptidase_S1_PA"/>
</dbReference>
<dbReference type="PRINTS" id="PR00722">
    <property type="entry name" value="CHYMOTRYPSIN"/>
</dbReference>
<sequence>MTARGSPDDDVAIVQVERIHLHPNFYRHLGTPGCDNDIALLQLTESVGYSMRRIPIHIPDRFPAWHHRNLTLEITGWGLLGKRQPPSVDLRMYPAKWRPFQDCNRAYYLTSTVICYRGRPRHVGPCEGDSGAPVATKYHGAWLQLAVHTGAISTCDYSIYTIAYGVETAIHCAWLQQTIGMRKLVDSDEFLEDQEPSDIDRNVIFTQWVHECTGTLIGLRWVLTAAHCNIKEENGGLNEIRVVLGATNININGKYKPGDGAQEIKIRHIHRHPNARPVPNHNRVFDTYDPFGISLLELDHDVRLHEGSVIPVTLVREGSAAFATVRKYWSIVTGFGWGIEALRAPFHPLLRFYQAGYTSGCTRISHPNFICFDYLDYPKRSFPCYGDEGGGIIVQVASPSGHMPYYWVMLAMNINGPHCSENQQQALRVTLFCEWFEQITGIQFCLSSLV</sequence>
<comment type="similarity">
    <text evidence="2">Belongs to the peptidase S1 family. CLIP subfamily.</text>
</comment>
<dbReference type="PANTHER" id="PTHR24256">
    <property type="entry name" value="TRYPTASE-RELATED"/>
    <property type="match status" value="1"/>
</dbReference>
<organism evidence="4 5">
    <name type="scientific">Mesorhabditis spiculigera</name>
    <dbReference type="NCBI Taxonomy" id="96644"/>
    <lineage>
        <taxon>Eukaryota</taxon>
        <taxon>Metazoa</taxon>
        <taxon>Ecdysozoa</taxon>
        <taxon>Nematoda</taxon>
        <taxon>Chromadorea</taxon>
        <taxon>Rhabditida</taxon>
        <taxon>Rhabditina</taxon>
        <taxon>Rhabditomorpha</taxon>
        <taxon>Rhabditoidea</taxon>
        <taxon>Rhabditidae</taxon>
        <taxon>Mesorhabditinae</taxon>
        <taxon>Mesorhabditis</taxon>
    </lineage>
</organism>
<comment type="caution">
    <text evidence="4">The sequence shown here is derived from an EMBL/GenBank/DDBJ whole genome shotgun (WGS) entry which is preliminary data.</text>
</comment>
<dbReference type="PROSITE" id="PS50240">
    <property type="entry name" value="TRYPSIN_DOM"/>
    <property type="match status" value="2"/>
</dbReference>
<dbReference type="InterPro" id="IPR043504">
    <property type="entry name" value="Peptidase_S1_PA_chymotrypsin"/>
</dbReference>
<protein>
    <recommendedName>
        <fullName evidence="3">Peptidase S1 domain-containing protein</fullName>
    </recommendedName>
</protein>
<dbReference type="GO" id="GO:0006508">
    <property type="term" value="P:proteolysis"/>
    <property type="evidence" value="ECO:0007669"/>
    <property type="project" value="InterPro"/>
</dbReference>
<dbReference type="AlphaFoldDB" id="A0AA36CI58"/>
<dbReference type="SMART" id="SM00020">
    <property type="entry name" value="Tryp_SPc"/>
    <property type="match status" value="1"/>
</dbReference>
<dbReference type="SUPFAM" id="SSF50494">
    <property type="entry name" value="Trypsin-like serine proteases"/>
    <property type="match status" value="2"/>
</dbReference>
<dbReference type="Gene3D" id="2.40.10.10">
    <property type="entry name" value="Trypsin-like serine proteases"/>
    <property type="match status" value="2"/>
</dbReference>